<dbReference type="PANTHER" id="PTHR39328">
    <property type="entry name" value="BLL2871 PROTEIN"/>
    <property type="match status" value="1"/>
</dbReference>
<feature type="signal peptide" evidence="1">
    <location>
        <begin position="1"/>
        <end position="25"/>
    </location>
</feature>
<accession>A0A2D2B0J1</accession>
<dbReference type="KEGG" id="cmb:CSW64_15850"/>
<dbReference type="InterPro" id="IPR010430">
    <property type="entry name" value="DUF1028"/>
</dbReference>
<feature type="chain" id="PRO_5013951354" description="DUF1028 domain-containing protein" evidence="1">
    <location>
        <begin position="26"/>
        <end position="327"/>
    </location>
</feature>
<evidence type="ECO:0000313" key="3">
    <source>
        <dbReference type="Proteomes" id="UP000228945"/>
    </source>
</evidence>
<proteinExistence type="predicted"/>
<evidence type="ECO:0000313" key="2">
    <source>
        <dbReference type="EMBL" id="ATQ43761.1"/>
    </source>
</evidence>
<dbReference type="AlphaFoldDB" id="A0A2D2B0J1"/>
<dbReference type="PROSITE" id="PS51257">
    <property type="entry name" value="PROKAR_LIPOPROTEIN"/>
    <property type="match status" value="1"/>
</dbReference>
<dbReference type="Gene3D" id="1.25.40.10">
    <property type="entry name" value="Tetratricopeptide repeat domain"/>
    <property type="match status" value="1"/>
</dbReference>
<dbReference type="PANTHER" id="PTHR39328:SF1">
    <property type="entry name" value="BLL2871 PROTEIN"/>
    <property type="match status" value="1"/>
</dbReference>
<protein>
    <recommendedName>
        <fullName evidence="4">DUF1028 domain-containing protein</fullName>
    </recommendedName>
</protein>
<dbReference type="InterPro" id="IPR029055">
    <property type="entry name" value="Ntn_hydrolases_N"/>
</dbReference>
<reference evidence="2 3" key="1">
    <citation type="submission" date="2017-10" db="EMBL/GenBank/DDBJ databases">
        <title>Genome sequence of Caulobacter mirabilis FWC38.</title>
        <authorList>
            <person name="Fiebig A."/>
            <person name="Crosson S."/>
        </authorList>
    </citation>
    <scope>NUCLEOTIDE SEQUENCE [LARGE SCALE GENOMIC DNA]</scope>
    <source>
        <strain evidence="2 3">FWC 38</strain>
    </source>
</reference>
<organism evidence="2 3">
    <name type="scientific">Caulobacter mirabilis</name>
    <dbReference type="NCBI Taxonomy" id="69666"/>
    <lineage>
        <taxon>Bacteria</taxon>
        <taxon>Pseudomonadati</taxon>
        <taxon>Pseudomonadota</taxon>
        <taxon>Alphaproteobacteria</taxon>
        <taxon>Caulobacterales</taxon>
        <taxon>Caulobacteraceae</taxon>
        <taxon>Caulobacter</taxon>
    </lineage>
</organism>
<dbReference type="InterPro" id="IPR011990">
    <property type="entry name" value="TPR-like_helical_dom_sf"/>
</dbReference>
<dbReference type="Pfam" id="PF06267">
    <property type="entry name" value="DUF1028"/>
    <property type="match status" value="1"/>
</dbReference>
<dbReference type="Gene3D" id="3.60.20.10">
    <property type="entry name" value="Glutamine Phosphoribosylpyrophosphate, subunit 1, domain 1"/>
    <property type="match status" value="1"/>
</dbReference>
<gene>
    <name evidence="2" type="ORF">CSW64_15850</name>
</gene>
<sequence>MLGRGFWIAAGAALAAALSPATASATFSIVACDARGVCGAAAATNNLAVGASVIHARARVGALASQFETNPAYGPRGLARLEAGQAPKAVLDELLRTDGDFDGQDLSYRQVGLVGAKGAGVAYTGVEAQASSWAGALSGETFSVQGNGLAGPRVLEAMRQAYDQSGGPLAERLMVALEAGEAAGGQTIGGLSAAILVRTPEGGWQDIDLRVDAADRPVAELRRLLNLRFANDAVIRAERLSRQGKSEQARAALVEALRLGPGWDRIQRRAARLYLGLGDHEAAVAALARFAAINPAWARIEVGDPLYTPLADDPAVKRIRAASIPSR</sequence>
<dbReference type="EMBL" id="CP024201">
    <property type="protein sequence ID" value="ATQ43761.1"/>
    <property type="molecule type" value="Genomic_DNA"/>
</dbReference>
<keyword evidence="1" id="KW-0732">Signal</keyword>
<dbReference type="Proteomes" id="UP000228945">
    <property type="component" value="Chromosome"/>
</dbReference>
<keyword evidence="3" id="KW-1185">Reference proteome</keyword>
<name>A0A2D2B0J1_9CAUL</name>
<evidence type="ECO:0008006" key="4">
    <source>
        <dbReference type="Google" id="ProtNLM"/>
    </source>
</evidence>
<evidence type="ECO:0000256" key="1">
    <source>
        <dbReference type="SAM" id="SignalP"/>
    </source>
</evidence>
<dbReference type="OrthoDB" id="9790012at2"/>
<dbReference type="RefSeq" id="WP_099623010.1">
    <property type="nucleotide sequence ID" value="NZ_CP024201.1"/>
</dbReference>
<dbReference type="SUPFAM" id="SSF56235">
    <property type="entry name" value="N-terminal nucleophile aminohydrolases (Ntn hydrolases)"/>
    <property type="match status" value="1"/>
</dbReference>
<dbReference type="SUPFAM" id="SSF48452">
    <property type="entry name" value="TPR-like"/>
    <property type="match status" value="1"/>
</dbReference>